<dbReference type="InterPro" id="IPR052895">
    <property type="entry name" value="HetReg/Transcr_Mod"/>
</dbReference>
<dbReference type="PANTHER" id="PTHR24148">
    <property type="entry name" value="ANKYRIN REPEAT DOMAIN-CONTAINING PROTEIN 39 HOMOLOG-RELATED"/>
    <property type="match status" value="1"/>
</dbReference>
<sequence>MTVAVPPVEQIAIYIVCRNRFPAAATCPSLSEKRRRTTGSSCDCINELGSEFFGQSWFSRRWVIQEAMLARAAVIHWGSHTIALEVITSYVRRMNAFQMSRVDYYRANYNKTMAAALGNPLKTTDLLEHLWNFHEAECRDKEDRIAALHGLCPYGRFQLDYKRGWKEIYKQVASSALRSANRDTRIYVLLYLFEFGAVRWPNDFDFPSWVPDWSKKRKRPLPYIMYSKYGKLEAYPSWLGLDKASLVICGDVLRIHPCPAPGPTGAWRVVYVTSPSMDRYDPDHALEILDHLIPARARGSPSAILALASLTYYILGFRREKRWQKSEAFDKYENHILKGLLKWRASRSSTRTHGIYKEVLGALRRLGDLLQKFCLFDLRPADGQASGDTRLLGFGPKGISLSDIMIPIWRFQIIVPENYDGYRFGHITIITMAVLRYNDEHPRQPGAINQGWEEVGKRQARIIGPAVRVEPKGRTGTFHFQWGLEFNRASKVKQWLWRATELFPPEKFSICWCQEHFLDVSYIGILN</sequence>
<protein>
    <recommendedName>
        <fullName evidence="3">Heterokaryon incompatibility domain-containing protein</fullName>
    </recommendedName>
</protein>
<evidence type="ECO:0000313" key="1">
    <source>
        <dbReference type="EMBL" id="KAK7965854.1"/>
    </source>
</evidence>
<gene>
    <name evidence="1" type="ORF">PG986_000131</name>
</gene>
<reference evidence="1 2" key="1">
    <citation type="submission" date="2023-01" db="EMBL/GenBank/DDBJ databases">
        <title>Analysis of 21 Apiospora genomes using comparative genomics revels a genus with tremendous synthesis potential of carbohydrate active enzymes and secondary metabolites.</title>
        <authorList>
            <person name="Sorensen T."/>
        </authorList>
    </citation>
    <scope>NUCLEOTIDE SEQUENCE [LARGE SCALE GENOMIC DNA]</scope>
    <source>
        <strain evidence="1 2">CBS 24483</strain>
    </source>
</reference>
<dbReference type="PANTHER" id="PTHR24148:SF73">
    <property type="entry name" value="HET DOMAIN PROTEIN (AFU_ORTHOLOGUE AFUA_8G01020)"/>
    <property type="match status" value="1"/>
</dbReference>
<evidence type="ECO:0000313" key="2">
    <source>
        <dbReference type="Proteomes" id="UP001391051"/>
    </source>
</evidence>
<dbReference type="GeneID" id="92069415"/>
<organism evidence="1 2">
    <name type="scientific">Apiospora aurea</name>
    <dbReference type="NCBI Taxonomy" id="335848"/>
    <lineage>
        <taxon>Eukaryota</taxon>
        <taxon>Fungi</taxon>
        <taxon>Dikarya</taxon>
        <taxon>Ascomycota</taxon>
        <taxon>Pezizomycotina</taxon>
        <taxon>Sordariomycetes</taxon>
        <taxon>Xylariomycetidae</taxon>
        <taxon>Amphisphaeriales</taxon>
        <taxon>Apiosporaceae</taxon>
        <taxon>Apiospora</taxon>
    </lineage>
</organism>
<dbReference type="RefSeq" id="XP_066705246.1">
    <property type="nucleotide sequence ID" value="XM_066836353.1"/>
</dbReference>
<name>A0ABR1QT46_9PEZI</name>
<keyword evidence="2" id="KW-1185">Reference proteome</keyword>
<evidence type="ECO:0008006" key="3">
    <source>
        <dbReference type="Google" id="ProtNLM"/>
    </source>
</evidence>
<comment type="caution">
    <text evidence="1">The sequence shown here is derived from an EMBL/GenBank/DDBJ whole genome shotgun (WGS) entry which is preliminary data.</text>
</comment>
<accession>A0ABR1QT46</accession>
<dbReference type="Proteomes" id="UP001391051">
    <property type="component" value="Unassembled WGS sequence"/>
</dbReference>
<dbReference type="EMBL" id="JAQQWE010000001">
    <property type="protein sequence ID" value="KAK7965854.1"/>
    <property type="molecule type" value="Genomic_DNA"/>
</dbReference>
<proteinExistence type="predicted"/>